<sequence length="132" mass="14204">MDVRTASGRNRLRQVEDAGRQGMGTLAGKKDGVIFKELGVASWSGTSRRGEGATGPGLGTLRPTEETRAIDFELTLVTTPLQCVARDNTTSSSRGRRGRRGGSQLELAVGHKRCLGISIIEPDPDYVQHGKR</sequence>
<reference evidence="2" key="1">
    <citation type="submission" date="2020-06" db="EMBL/GenBank/DDBJ databases">
        <authorList>
            <person name="Li T."/>
            <person name="Hu X."/>
            <person name="Zhang T."/>
            <person name="Song X."/>
            <person name="Zhang H."/>
            <person name="Dai N."/>
            <person name="Sheng W."/>
            <person name="Hou X."/>
            <person name="Wei L."/>
        </authorList>
    </citation>
    <scope>NUCLEOTIDE SEQUENCE</scope>
    <source>
        <strain evidence="2">3651</strain>
        <tissue evidence="2">Leaf</tissue>
    </source>
</reference>
<dbReference type="AlphaFoldDB" id="A0AAE1YEF9"/>
<evidence type="ECO:0000313" key="3">
    <source>
        <dbReference type="Proteomes" id="UP001293254"/>
    </source>
</evidence>
<accession>A0AAE1YEF9</accession>
<gene>
    <name evidence="2" type="ORF">Salat_1173900</name>
</gene>
<dbReference type="EMBL" id="JACGWO010000004">
    <property type="protein sequence ID" value="KAK4428740.1"/>
    <property type="molecule type" value="Genomic_DNA"/>
</dbReference>
<evidence type="ECO:0000256" key="1">
    <source>
        <dbReference type="SAM" id="MobiDB-lite"/>
    </source>
</evidence>
<comment type="caution">
    <text evidence="2">The sequence shown here is derived from an EMBL/GenBank/DDBJ whole genome shotgun (WGS) entry which is preliminary data.</text>
</comment>
<evidence type="ECO:0000313" key="2">
    <source>
        <dbReference type="EMBL" id="KAK4428740.1"/>
    </source>
</evidence>
<dbReference type="Proteomes" id="UP001293254">
    <property type="component" value="Unassembled WGS sequence"/>
</dbReference>
<feature type="region of interest" description="Disordered" evidence="1">
    <location>
        <begin position="1"/>
        <end position="26"/>
    </location>
</feature>
<proteinExistence type="predicted"/>
<name>A0AAE1YEF9_9LAMI</name>
<feature type="region of interest" description="Disordered" evidence="1">
    <location>
        <begin position="85"/>
        <end position="105"/>
    </location>
</feature>
<protein>
    <submittedName>
        <fullName evidence="2">Uncharacterized protein</fullName>
    </submittedName>
</protein>
<keyword evidence="3" id="KW-1185">Reference proteome</keyword>
<organism evidence="2 3">
    <name type="scientific">Sesamum alatum</name>
    <dbReference type="NCBI Taxonomy" id="300844"/>
    <lineage>
        <taxon>Eukaryota</taxon>
        <taxon>Viridiplantae</taxon>
        <taxon>Streptophyta</taxon>
        <taxon>Embryophyta</taxon>
        <taxon>Tracheophyta</taxon>
        <taxon>Spermatophyta</taxon>
        <taxon>Magnoliopsida</taxon>
        <taxon>eudicotyledons</taxon>
        <taxon>Gunneridae</taxon>
        <taxon>Pentapetalae</taxon>
        <taxon>asterids</taxon>
        <taxon>lamiids</taxon>
        <taxon>Lamiales</taxon>
        <taxon>Pedaliaceae</taxon>
        <taxon>Sesamum</taxon>
    </lineage>
</organism>
<reference evidence="2" key="2">
    <citation type="journal article" date="2024" name="Plant">
        <title>Genomic evolution and insights into agronomic trait innovations of Sesamum species.</title>
        <authorList>
            <person name="Miao H."/>
            <person name="Wang L."/>
            <person name="Qu L."/>
            <person name="Liu H."/>
            <person name="Sun Y."/>
            <person name="Le M."/>
            <person name="Wang Q."/>
            <person name="Wei S."/>
            <person name="Zheng Y."/>
            <person name="Lin W."/>
            <person name="Duan Y."/>
            <person name="Cao H."/>
            <person name="Xiong S."/>
            <person name="Wang X."/>
            <person name="Wei L."/>
            <person name="Li C."/>
            <person name="Ma Q."/>
            <person name="Ju M."/>
            <person name="Zhao R."/>
            <person name="Li G."/>
            <person name="Mu C."/>
            <person name="Tian Q."/>
            <person name="Mei H."/>
            <person name="Zhang T."/>
            <person name="Gao T."/>
            <person name="Zhang H."/>
        </authorList>
    </citation>
    <scope>NUCLEOTIDE SEQUENCE</scope>
    <source>
        <strain evidence="2">3651</strain>
    </source>
</reference>